<dbReference type="GO" id="GO:0009506">
    <property type="term" value="C:plasmodesma"/>
    <property type="evidence" value="ECO:0007669"/>
    <property type="project" value="TreeGrafter"/>
</dbReference>
<organism evidence="2 3">
    <name type="scientific">Lactuca virosa</name>
    <dbReference type="NCBI Taxonomy" id="75947"/>
    <lineage>
        <taxon>Eukaryota</taxon>
        <taxon>Viridiplantae</taxon>
        <taxon>Streptophyta</taxon>
        <taxon>Embryophyta</taxon>
        <taxon>Tracheophyta</taxon>
        <taxon>Spermatophyta</taxon>
        <taxon>Magnoliopsida</taxon>
        <taxon>eudicotyledons</taxon>
        <taxon>Gunneridae</taxon>
        <taxon>Pentapetalae</taxon>
        <taxon>asterids</taxon>
        <taxon>campanulids</taxon>
        <taxon>Asterales</taxon>
        <taxon>Asteraceae</taxon>
        <taxon>Cichorioideae</taxon>
        <taxon>Cichorieae</taxon>
        <taxon>Lactucinae</taxon>
        <taxon>Lactuca</taxon>
    </lineage>
</organism>
<name>A0AAU9PHR4_9ASTR</name>
<dbReference type="Gene3D" id="1.10.510.10">
    <property type="entry name" value="Transferase(Phosphotransferase) domain 1"/>
    <property type="match status" value="1"/>
</dbReference>
<proteinExistence type="predicted"/>
<dbReference type="PANTHER" id="PTHR27003:SF342">
    <property type="entry name" value="TYROSINE-PROTEIN KINASE, CSF-1_PDGF RECEPTOR FAMILY-RELATED"/>
    <property type="match status" value="1"/>
</dbReference>
<dbReference type="SUPFAM" id="SSF56112">
    <property type="entry name" value="Protein kinase-like (PK-like)"/>
    <property type="match status" value="1"/>
</dbReference>
<gene>
    <name evidence="2" type="ORF">LVIROSA_LOCUS35094</name>
</gene>
<dbReference type="GO" id="GO:0004714">
    <property type="term" value="F:transmembrane receptor protein tyrosine kinase activity"/>
    <property type="evidence" value="ECO:0007669"/>
    <property type="project" value="InterPro"/>
</dbReference>
<dbReference type="Proteomes" id="UP001157418">
    <property type="component" value="Unassembled WGS sequence"/>
</dbReference>
<dbReference type="GO" id="GO:0005886">
    <property type="term" value="C:plasma membrane"/>
    <property type="evidence" value="ECO:0007669"/>
    <property type="project" value="TreeGrafter"/>
</dbReference>
<evidence type="ECO:0000256" key="1">
    <source>
        <dbReference type="SAM" id="MobiDB-lite"/>
    </source>
</evidence>
<reference evidence="2 3" key="1">
    <citation type="submission" date="2022-01" db="EMBL/GenBank/DDBJ databases">
        <authorList>
            <person name="Xiong W."/>
            <person name="Schranz E."/>
        </authorList>
    </citation>
    <scope>NUCLEOTIDE SEQUENCE [LARGE SCALE GENOMIC DNA]</scope>
</reference>
<keyword evidence="3" id="KW-1185">Reference proteome</keyword>
<feature type="region of interest" description="Disordered" evidence="1">
    <location>
        <begin position="1"/>
        <end position="25"/>
    </location>
</feature>
<dbReference type="InterPro" id="IPR011009">
    <property type="entry name" value="Kinase-like_dom_sf"/>
</dbReference>
<sequence>MSAATGHDTESQPSTSSSVKMAQPCRQPALDLSLDEEQHNLARWAQESIKEGNLKHIIDSGIRDQISPKSLKEFVRIAGRCLHNKQKERPTMAEVLFSLESLMTIQQKMNSPLQPSHRTILGRMVDKLTFTSNIENSGKRIFGRTAVSVTERSYPCLNQVLSLLPLSGWIPCQVKGHQSFGRKLNCFPDHLHKFGTHLSWLQRLKICIGAARGRMQNNDLWNTGMVDNKRADPQRKDKNAILRYFKLSY</sequence>
<comment type="caution">
    <text evidence="2">The sequence shown here is derived from an EMBL/GenBank/DDBJ whole genome shotgun (WGS) entry which is preliminary data.</text>
</comment>
<accession>A0AAU9PHR4</accession>
<dbReference type="AlphaFoldDB" id="A0AAU9PHR4"/>
<dbReference type="PANTHER" id="PTHR27003">
    <property type="entry name" value="OS07G0166700 PROTEIN"/>
    <property type="match status" value="1"/>
</dbReference>
<evidence type="ECO:0000313" key="2">
    <source>
        <dbReference type="EMBL" id="CAH1449619.1"/>
    </source>
</evidence>
<evidence type="ECO:0000313" key="3">
    <source>
        <dbReference type="Proteomes" id="UP001157418"/>
    </source>
</evidence>
<dbReference type="InterPro" id="IPR045272">
    <property type="entry name" value="ANXUR1/2-like"/>
</dbReference>
<dbReference type="EMBL" id="CAKMRJ010005634">
    <property type="protein sequence ID" value="CAH1449619.1"/>
    <property type="molecule type" value="Genomic_DNA"/>
</dbReference>
<protein>
    <submittedName>
        <fullName evidence="2">Uncharacterized protein</fullName>
    </submittedName>
</protein>
<feature type="compositionally biased region" description="Polar residues" evidence="1">
    <location>
        <begin position="11"/>
        <end position="20"/>
    </location>
</feature>